<dbReference type="CDD" id="cd12797">
    <property type="entry name" value="M23_peptidase"/>
    <property type="match status" value="1"/>
</dbReference>
<evidence type="ECO:0000259" key="3">
    <source>
        <dbReference type="PROSITE" id="PS51782"/>
    </source>
</evidence>
<dbReference type="Pfam" id="PF01476">
    <property type="entry name" value="LysM"/>
    <property type="match status" value="1"/>
</dbReference>
<dbReference type="InterPro" id="IPR011055">
    <property type="entry name" value="Dup_hybrid_motif"/>
</dbReference>
<organism evidence="4 5">
    <name type="scientific">Beggiatoa alba B18LD</name>
    <dbReference type="NCBI Taxonomy" id="395493"/>
    <lineage>
        <taxon>Bacteria</taxon>
        <taxon>Pseudomonadati</taxon>
        <taxon>Pseudomonadota</taxon>
        <taxon>Gammaproteobacteria</taxon>
        <taxon>Thiotrichales</taxon>
        <taxon>Thiotrichaceae</taxon>
        <taxon>Beggiatoa</taxon>
    </lineage>
</organism>
<dbReference type="SMART" id="SM00257">
    <property type="entry name" value="LysM"/>
    <property type="match status" value="1"/>
</dbReference>
<dbReference type="InterPro" id="IPR036779">
    <property type="entry name" value="LysM_dom_sf"/>
</dbReference>
<reference evidence="4 5" key="1">
    <citation type="submission" date="2011-11" db="EMBL/GenBank/DDBJ databases">
        <title>Improved High-Quality Draft sequence of Beggiatoa alba B18lD.</title>
        <authorList>
            <consortium name="US DOE Joint Genome Institute"/>
            <person name="Lucas S."/>
            <person name="Han J."/>
            <person name="Lapidus A."/>
            <person name="Cheng J.-F."/>
            <person name="Goodwin L."/>
            <person name="Pitluck S."/>
            <person name="Peters L."/>
            <person name="Mikhailova N."/>
            <person name="Held B."/>
            <person name="Detter J.C."/>
            <person name="Han C."/>
            <person name="Tapia R."/>
            <person name="Land M."/>
            <person name="Hauser L."/>
            <person name="Kyrpides N."/>
            <person name="Ivanova N."/>
            <person name="Pagani I."/>
            <person name="Samuel K."/>
            <person name="Teske A."/>
            <person name="Mueller J."/>
            <person name="Woyke T."/>
        </authorList>
    </citation>
    <scope>NUCLEOTIDE SEQUENCE [LARGE SCALE GENOMIC DNA]</scope>
    <source>
        <strain evidence="4 5">B18LD</strain>
    </source>
</reference>
<name>I3CI42_9GAMM</name>
<dbReference type="AlphaFoldDB" id="I3CI42"/>
<dbReference type="GO" id="GO:0032153">
    <property type="term" value="C:cell division site"/>
    <property type="evidence" value="ECO:0007669"/>
    <property type="project" value="TreeGrafter"/>
</dbReference>
<dbReference type="EMBL" id="JH600070">
    <property type="protein sequence ID" value="EIJ43285.1"/>
    <property type="molecule type" value="Genomic_DNA"/>
</dbReference>
<dbReference type="Gene3D" id="2.70.70.10">
    <property type="entry name" value="Glucose Permease (Domain IIA)"/>
    <property type="match status" value="1"/>
</dbReference>
<dbReference type="SUPFAM" id="SSF51261">
    <property type="entry name" value="Duplicated hybrid motif"/>
    <property type="match status" value="1"/>
</dbReference>
<dbReference type="Proteomes" id="UP000005744">
    <property type="component" value="Unassembled WGS sequence"/>
</dbReference>
<dbReference type="GO" id="GO:0009279">
    <property type="term" value="C:cell outer membrane"/>
    <property type="evidence" value="ECO:0007669"/>
    <property type="project" value="TreeGrafter"/>
</dbReference>
<dbReference type="OrthoDB" id="9793746at2"/>
<gene>
    <name evidence="4" type="ORF">BegalDRAFT_2434</name>
</gene>
<dbReference type="InterPro" id="IPR050570">
    <property type="entry name" value="Cell_wall_metabolism_enzyme"/>
</dbReference>
<protein>
    <submittedName>
        <fullName evidence="4">Metalloendopeptidase-like membrane protein</fullName>
    </submittedName>
</protein>
<dbReference type="PROSITE" id="PS51782">
    <property type="entry name" value="LYSM"/>
    <property type="match status" value="1"/>
</dbReference>
<feature type="domain" description="LysM" evidence="3">
    <location>
        <begin position="49"/>
        <end position="93"/>
    </location>
</feature>
<evidence type="ECO:0000256" key="2">
    <source>
        <dbReference type="SAM" id="MobiDB-lite"/>
    </source>
</evidence>
<dbReference type="HOGENOM" id="CLU_029425_0_1_6"/>
<evidence type="ECO:0000313" key="4">
    <source>
        <dbReference type="EMBL" id="EIJ43285.1"/>
    </source>
</evidence>
<dbReference type="CDD" id="cd00118">
    <property type="entry name" value="LysM"/>
    <property type="match status" value="1"/>
</dbReference>
<dbReference type="Pfam" id="PF01551">
    <property type="entry name" value="Peptidase_M23"/>
    <property type="match status" value="1"/>
</dbReference>
<dbReference type="GO" id="GO:0004222">
    <property type="term" value="F:metalloendopeptidase activity"/>
    <property type="evidence" value="ECO:0007669"/>
    <property type="project" value="TreeGrafter"/>
</dbReference>
<evidence type="ECO:0000256" key="1">
    <source>
        <dbReference type="ARBA" id="ARBA00038420"/>
    </source>
</evidence>
<dbReference type="InterPro" id="IPR018392">
    <property type="entry name" value="LysM"/>
</dbReference>
<feature type="region of interest" description="Disordered" evidence="2">
    <location>
        <begin position="98"/>
        <end position="142"/>
    </location>
</feature>
<proteinExistence type="inferred from homology"/>
<feature type="compositionally biased region" description="Low complexity" evidence="2">
    <location>
        <begin position="98"/>
        <end position="140"/>
    </location>
</feature>
<dbReference type="STRING" id="395493.BegalDRAFT_2434"/>
<dbReference type="eggNOG" id="COG4942">
    <property type="taxonomic scope" value="Bacteria"/>
</dbReference>
<dbReference type="RefSeq" id="WP_002690347.1">
    <property type="nucleotide sequence ID" value="NZ_JH600070.1"/>
</dbReference>
<dbReference type="PANTHER" id="PTHR21666:SF263">
    <property type="entry name" value="MUREIN HYDROLASE ACTIVATOR NLPD"/>
    <property type="match status" value="1"/>
</dbReference>
<dbReference type="Gene3D" id="3.10.350.10">
    <property type="entry name" value="LysM domain"/>
    <property type="match status" value="1"/>
</dbReference>
<dbReference type="PANTHER" id="PTHR21666">
    <property type="entry name" value="PEPTIDASE-RELATED"/>
    <property type="match status" value="1"/>
</dbReference>
<dbReference type="InterPro" id="IPR016047">
    <property type="entry name" value="M23ase_b-sheet_dom"/>
</dbReference>
<keyword evidence="5" id="KW-1185">Reference proteome</keyword>
<accession>I3CI42</accession>
<comment type="similarity">
    <text evidence="1">Belongs to the E.coli NlpD/Haemophilus LppB family.</text>
</comment>
<evidence type="ECO:0000313" key="5">
    <source>
        <dbReference type="Proteomes" id="UP000005744"/>
    </source>
</evidence>
<sequence length="290" mass="30672">MFSARHLVISICVLLTPACGNSLFLSRHVDKPTLTGTSNDLSSQATASITYTVKKGDTLSGIARQYNTTANAIASYNGFAISKALSIGQILRIPVKTSTTTSTTPQPSPPSKTTTAPVVASPAPSTATPSYSAPSPSTSTRQPMRQLYQGYQQEAQATVSPSNTGSCYPPVKWQWPTAGRISASVSPEGRRGIKIASQRGQAVRAAAAGTVVYSGTGTNGYRNLIILQHNTAYYSVYADNQRLLVREGTQVASGQSIAEMGTDSNGVAALHFEIRCRTKAVDPLLYLPPL</sequence>